<protein>
    <submittedName>
        <fullName evidence="3">Uncharacterized protein YndB with AHSA1/START domain</fullName>
    </submittedName>
</protein>
<organism evidence="3 4">
    <name type="scientific">Hydrogenophaga palleronii</name>
    <dbReference type="NCBI Taxonomy" id="65655"/>
    <lineage>
        <taxon>Bacteria</taxon>
        <taxon>Pseudomonadati</taxon>
        <taxon>Pseudomonadota</taxon>
        <taxon>Betaproteobacteria</taxon>
        <taxon>Burkholderiales</taxon>
        <taxon>Comamonadaceae</taxon>
        <taxon>Hydrogenophaga</taxon>
    </lineage>
</organism>
<dbReference type="EMBL" id="JAVDWU010000003">
    <property type="protein sequence ID" value="MDR7149878.1"/>
    <property type="molecule type" value="Genomic_DNA"/>
</dbReference>
<dbReference type="RefSeq" id="WP_310314639.1">
    <property type="nucleotide sequence ID" value="NZ_JAVDWU010000003.1"/>
</dbReference>
<dbReference type="InterPro" id="IPR013538">
    <property type="entry name" value="ASHA1/2-like_C"/>
</dbReference>
<dbReference type="CDD" id="cd07814">
    <property type="entry name" value="SRPBCC_CalC_Aha1-like"/>
    <property type="match status" value="1"/>
</dbReference>
<accession>A0ABU1WKR2</accession>
<evidence type="ECO:0000256" key="1">
    <source>
        <dbReference type="ARBA" id="ARBA00006817"/>
    </source>
</evidence>
<dbReference type="InterPro" id="IPR023393">
    <property type="entry name" value="START-like_dom_sf"/>
</dbReference>
<keyword evidence="4" id="KW-1185">Reference proteome</keyword>
<evidence type="ECO:0000313" key="3">
    <source>
        <dbReference type="EMBL" id="MDR7149878.1"/>
    </source>
</evidence>
<sequence>MNDEAKEAQSVRVDRVLAHPPEKVWRALTQPHLMEAWLSHSDFSPVVGHGFQLHFDWGAVDGQVLEVEPCQRLSYTWTSGELDSVVTWTLTPTPTGTLLRMEQVGFPSDQSRYYVGASAGWPRFISALELVLESVDEGDVP</sequence>
<proteinExistence type="inferred from homology"/>
<gene>
    <name evidence="3" type="ORF">J2W49_001833</name>
</gene>
<reference evidence="3 4" key="1">
    <citation type="submission" date="2023-07" db="EMBL/GenBank/DDBJ databases">
        <title>Sorghum-associated microbial communities from plants grown in Nebraska, USA.</title>
        <authorList>
            <person name="Schachtman D."/>
        </authorList>
    </citation>
    <scope>NUCLEOTIDE SEQUENCE [LARGE SCALE GENOMIC DNA]</scope>
    <source>
        <strain evidence="3 4">4249</strain>
    </source>
</reference>
<evidence type="ECO:0000259" key="2">
    <source>
        <dbReference type="Pfam" id="PF08327"/>
    </source>
</evidence>
<feature type="domain" description="Activator of Hsp90 ATPase homologue 1/2-like C-terminal" evidence="2">
    <location>
        <begin position="19"/>
        <end position="133"/>
    </location>
</feature>
<comment type="caution">
    <text evidence="3">The sequence shown here is derived from an EMBL/GenBank/DDBJ whole genome shotgun (WGS) entry which is preliminary data.</text>
</comment>
<dbReference type="Gene3D" id="3.30.530.20">
    <property type="match status" value="1"/>
</dbReference>
<dbReference type="SUPFAM" id="SSF55961">
    <property type="entry name" value="Bet v1-like"/>
    <property type="match status" value="1"/>
</dbReference>
<dbReference type="Pfam" id="PF08327">
    <property type="entry name" value="AHSA1"/>
    <property type="match status" value="1"/>
</dbReference>
<evidence type="ECO:0000313" key="4">
    <source>
        <dbReference type="Proteomes" id="UP001265700"/>
    </source>
</evidence>
<dbReference type="Proteomes" id="UP001265700">
    <property type="component" value="Unassembled WGS sequence"/>
</dbReference>
<name>A0ABU1WKR2_9BURK</name>
<comment type="similarity">
    <text evidence="1">Belongs to the AHA1 family.</text>
</comment>